<dbReference type="EMBL" id="JAQQWL010000005">
    <property type="protein sequence ID" value="KAK8073681.1"/>
    <property type="molecule type" value="Genomic_DNA"/>
</dbReference>
<evidence type="ECO:0000313" key="4">
    <source>
        <dbReference type="Proteomes" id="UP001480595"/>
    </source>
</evidence>
<dbReference type="PRINTS" id="PR00081">
    <property type="entry name" value="GDHRDH"/>
</dbReference>
<dbReference type="InterPro" id="IPR002347">
    <property type="entry name" value="SDR_fam"/>
</dbReference>
<proteinExistence type="inferred from homology"/>
<dbReference type="GeneID" id="92089052"/>
<dbReference type="RefSeq" id="XP_066718156.1">
    <property type="nucleotide sequence ID" value="XM_066855989.1"/>
</dbReference>
<comment type="caution">
    <text evidence="3">The sequence shown here is derived from an EMBL/GenBank/DDBJ whole genome shotgun (WGS) entry which is preliminary data.</text>
</comment>
<keyword evidence="2" id="KW-0560">Oxidoreductase</keyword>
<name>A0ABR1VR04_9PEZI</name>
<evidence type="ECO:0000256" key="2">
    <source>
        <dbReference type="ARBA" id="ARBA00023002"/>
    </source>
</evidence>
<dbReference type="PANTHER" id="PTHR24320:SF272">
    <property type="entry name" value="NAD(P)-BINDING ROSSMANN-FOLD SUPERFAMILY PROTEIN"/>
    <property type="match status" value="1"/>
</dbReference>
<dbReference type="PANTHER" id="PTHR24320">
    <property type="entry name" value="RETINOL DEHYDROGENASE"/>
    <property type="match status" value="1"/>
</dbReference>
<protein>
    <submittedName>
        <fullName evidence="3">Uncharacterized protein</fullName>
    </submittedName>
</protein>
<dbReference type="Proteomes" id="UP001480595">
    <property type="component" value="Unassembled WGS sequence"/>
</dbReference>
<accession>A0ABR1VR04</accession>
<evidence type="ECO:0000313" key="3">
    <source>
        <dbReference type="EMBL" id="KAK8073681.1"/>
    </source>
</evidence>
<gene>
    <name evidence="3" type="ORF">PG994_004580</name>
</gene>
<dbReference type="Pfam" id="PF00106">
    <property type="entry name" value="adh_short"/>
    <property type="match status" value="1"/>
</dbReference>
<organism evidence="3 4">
    <name type="scientific">Apiospora phragmitis</name>
    <dbReference type="NCBI Taxonomy" id="2905665"/>
    <lineage>
        <taxon>Eukaryota</taxon>
        <taxon>Fungi</taxon>
        <taxon>Dikarya</taxon>
        <taxon>Ascomycota</taxon>
        <taxon>Pezizomycotina</taxon>
        <taxon>Sordariomycetes</taxon>
        <taxon>Xylariomycetidae</taxon>
        <taxon>Amphisphaeriales</taxon>
        <taxon>Apiosporaceae</taxon>
        <taxon>Apiospora</taxon>
    </lineage>
</organism>
<comment type="similarity">
    <text evidence="1">Belongs to the short-chain dehydrogenases/reductases (SDR) family.</text>
</comment>
<evidence type="ECO:0000256" key="1">
    <source>
        <dbReference type="ARBA" id="ARBA00006484"/>
    </source>
</evidence>
<reference evidence="3 4" key="1">
    <citation type="submission" date="2023-01" db="EMBL/GenBank/DDBJ databases">
        <title>Analysis of 21 Apiospora genomes using comparative genomics revels a genus with tremendous synthesis potential of carbohydrate active enzymes and secondary metabolites.</title>
        <authorList>
            <person name="Sorensen T."/>
        </authorList>
    </citation>
    <scope>NUCLEOTIDE SEQUENCE [LARGE SCALE GENOMIC DNA]</scope>
    <source>
        <strain evidence="3 4">CBS 135458</strain>
    </source>
</reference>
<dbReference type="Gene3D" id="3.40.50.720">
    <property type="entry name" value="NAD(P)-binding Rossmann-like Domain"/>
    <property type="match status" value="1"/>
</dbReference>
<keyword evidence="4" id="KW-1185">Reference proteome</keyword>
<sequence>MSLVSRTLFQLTGRYAERNRWENLAGPGDSRPTGLQVVEDEGLLGDGGSTWGFDEVCLVTGVSSGAGTETARVLAATGATVYGTARDLDKARAALGPELLATGRVHVLLVDQADLASVRRCAAEFWKRSDRLNVLVNNAAVMNTPSSYTEDGFELQFGTNHLSHFLLFHELRDLLLASSTPAFHSRVVNVSSAGHKYGPLDLDDVNFTASPSTRPYSGWAAYGASKTANIYMATQIERLFGTTNKNNGALPPHREHNNKKGIIHGYAVHPGAFESPNLQKHSAAEMAAANADPRVRTYMTDVRQACATSVYAAVSAELEGRGGLYLEGCAVAGPAPADTADVLEYGFGGWAFDEALEERLWERSLEWVGAVSSSSSSVGPHAG</sequence>
<dbReference type="SUPFAM" id="SSF51735">
    <property type="entry name" value="NAD(P)-binding Rossmann-fold domains"/>
    <property type="match status" value="1"/>
</dbReference>
<dbReference type="InterPro" id="IPR036291">
    <property type="entry name" value="NAD(P)-bd_dom_sf"/>
</dbReference>